<evidence type="ECO:0000256" key="1">
    <source>
        <dbReference type="ARBA" id="ARBA00004141"/>
    </source>
</evidence>
<evidence type="ECO:0000256" key="6">
    <source>
        <dbReference type="ARBA" id="ARBA00024193"/>
    </source>
</evidence>
<dbReference type="EMBL" id="AZBU02000001">
    <property type="protein sequence ID" value="TMS38298.1"/>
    <property type="molecule type" value="Genomic_DNA"/>
</dbReference>
<gene>
    <name evidence="10" type="ORF">L596_005056</name>
</gene>
<dbReference type="OrthoDB" id="270167at2759"/>
<evidence type="ECO:0000256" key="2">
    <source>
        <dbReference type="ARBA" id="ARBA00022692"/>
    </source>
</evidence>
<dbReference type="CDD" id="cd06257">
    <property type="entry name" value="DnaJ"/>
    <property type="match status" value="1"/>
</dbReference>
<dbReference type="STRING" id="34508.A0A4U8V1Z9"/>
<dbReference type="PROSITE" id="PS50076">
    <property type="entry name" value="DNAJ_2"/>
    <property type="match status" value="1"/>
</dbReference>
<keyword evidence="5" id="KW-0143">Chaperone</keyword>
<evidence type="ECO:0000256" key="8">
    <source>
        <dbReference type="SAM" id="SignalP"/>
    </source>
</evidence>
<organism evidence="10 11">
    <name type="scientific">Steinernema carpocapsae</name>
    <name type="common">Entomopathogenic nematode</name>
    <dbReference type="NCBI Taxonomy" id="34508"/>
    <lineage>
        <taxon>Eukaryota</taxon>
        <taxon>Metazoa</taxon>
        <taxon>Ecdysozoa</taxon>
        <taxon>Nematoda</taxon>
        <taxon>Chromadorea</taxon>
        <taxon>Rhabditida</taxon>
        <taxon>Tylenchina</taxon>
        <taxon>Panagrolaimomorpha</taxon>
        <taxon>Strongyloidoidea</taxon>
        <taxon>Steinernematidae</taxon>
        <taxon>Steinernema</taxon>
    </lineage>
</organism>
<feature type="signal peptide" evidence="8">
    <location>
        <begin position="1"/>
        <end position="19"/>
    </location>
</feature>
<dbReference type="PANTHER" id="PTHR44176:SF1">
    <property type="entry name" value="DNAJ HOMOLOG SUBFAMILY C MEMBER 25"/>
    <property type="match status" value="1"/>
</dbReference>
<accession>A0A4U8V1Z9</accession>
<sequence>MKYFAIALGLLALIEAAQCVGMAEGLYCGKQSCYDVLDIDRAEFNKSTLAKSYRKLAKQYHPDRIKDKEERAAAEEQFRLIATAYETLKDDETRKLYEYYLDHPEYRYYHYYQYYRMRATPKVDARIVVAMVIAVISLIQYLSAKQKHSEALNYAVTVPKYRNAAMEIAKERGLYEFDAKTGKPKKNRKNRDNVDMEKIVRDIVEENMDVRGGYKKESVYDTLLWWIIVSPVSLLQYARWYIRWIQKYTIAGDEYEEEDKLYLIRSNLQMSESQFICLEPEEIKEFLELKLWIKENFVEWKAAKEIEEHQKMANSGRYKRYRRYMKNNAGSTMSFVE</sequence>
<comment type="caution">
    <text evidence="10">The sequence shown here is derived from an EMBL/GenBank/DDBJ whole genome shotgun (WGS) entry which is preliminary data.</text>
</comment>
<dbReference type="AlphaFoldDB" id="A0A4U8V1Z9"/>
<dbReference type="GO" id="GO:0005789">
    <property type="term" value="C:endoplasmic reticulum membrane"/>
    <property type="evidence" value="ECO:0007669"/>
    <property type="project" value="TreeGrafter"/>
</dbReference>
<evidence type="ECO:0000256" key="7">
    <source>
        <dbReference type="SAM" id="Phobius"/>
    </source>
</evidence>
<evidence type="ECO:0000313" key="11">
    <source>
        <dbReference type="Proteomes" id="UP000298663"/>
    </source>
</evidence>
<evidence type="ECO:0000256" key="4">
    <source>
        <dbReference type="ARBA" id="ARBA00023136"/>
    </source>
</evidence>
<dbReference type="FunFam" id="1.10.287.110:FF:000036">
    <property type="entry name" value="dnaJ homolog subfamily C member 25"/>
    <property type="match status" value="1"/>
</dbReference>
<name>A0A4U8V1Z9_STECR</name>
<keyword evidence="4 7" id="KW-0472">Membrane</keyword>
<proteinExistence type="inferred from homology"/>
<comment type="subcellular location">
    <subcellularLocation>
        <location evidence="1">Membrane</location>
        <topology evidence="1">Multi-pass membrane protein</topology>
    </subcellularLocation>
</comment>
<reference evidence="10 11" key="1">
    <citation type="journal article" date="2015" name="Genome Biol.">
        <title>Comparative genomics of Steinernema reveals deeply conserved gene regulatory networks.</title>
        <authorList>
            <person name="Dillman A.R."/>
            <person name="Macchietto M."/>
            <person name="Porter C.F."/>
            <person name="Rogers A."/>
            <person name="Williams B."/>
            <person name="Antoshechkin I."/>
            <person name="Lee M.M."/>
            <person name="Goodwin Z."/>
            <person name="Lu X."/>
            <person name="Lewis E.E."/>
            <person name="Goodrich-Blair H."/>
            <person name="Stock S.P."/>
            <person name="Adams B.J."/>
            <person name="Sternberg P.W."/>
            <person name="Mortazavi A."/>
        </authorList>
    </citation>
    <scope>NUCLEOTIDE SEQUENCE [LARGE SCALE GENOMIC DNA]</scope>
    <source>
        <strain evidence="10 11">ALL</strain>
    </source>
</reference>
<dbReference type="GO" id="GO:0006457">
    <property type="term" value="P:protein folding"/>
    <property type="evidence" value="ECO:0007669"/>
    <property type="project" value="InterPro"/>
</dbReference>
<dbReference type="Proteomes" id="UP000298663">
    <property type="component" value="Unassembled WGS sequence"/>
</dbReference>
<dbReference type="InterPro" id="IPR001623">
    <property type="entry name" value="DnaJ_domain"/>
</dbReference>
<dbReference type="InterPro" id="IPR044632">
    <property type="entry name" value="DNAJC25-like"/>
</dbReference>
<dbReference type="Gene3D" id="1.10.287.110">
    <property type="entry name" value="DnaJ domain"/>
    <property type="match status" value="1"/>
</dbReference>
<evidence type="ECO:0000259" key="9">
    <source>
        <dbReference type="PROSITE" id="PS50076"/>
    </source>
</evidence>
<protein>
    <recommendedName>
        <fullName evidence="9">J domain-containing protein</fullName>
    </recommendedName>
</protein>
<dbReference type="InterPro" id="IPR018253">
    <property type="entry name" value="DnaJ_domain_CS"/>
</dbReference>
<dbReference type="PRINTS" id="PR00625">
    <property type="entry name" value="JDOMAIN"/>
</dbReference>
<feature type="chain" id="PRO_5020828569" description="J domain-containing protein" evidence="8">
    <location>
        <begin position="20"/>
        <end position="337"/>
    </location>
</feature>
<dbReference type="PANTHER" id="PTHR44176">
    <property type="entry name" value="DNAJ HOMOLOG SUBFAMILY C MEMBER 25"/>
    <property type="match status" value="1"/>
</dbReference>
<dbReference type="Pfam" id="PF00226">
    <property type="entry name" value="DnaJ"/>
    <property type="match status" value="1"/>
</dbReference>
<feature type="domain" description="J" evidence="9">
    <location>
        <begin position="32"/>
        <end position="101"/>
    </location>
</feature>
<keyword evidence="3 7" id="KW-1133">Transmembrane helix</keyword>
<comment type="similarity">
    <text evidence="6">Belongs to the DNAJC25 family.</text>
</comment>
<keyword evidence="8" id="KW-0732">Signal</keyword>
<evidence type="ECO:0000256" key="5">
    <source>
        <dbReference type="ARBA" id="ARBA00023186"/>
    </source>
</evidence>
<dbReference type="InterPro" id="IPR036869">
    <property type="entry name" value="J_dom_sf"/>
</dbReference>
<dbReference type="PROSITE" id="PS00636">
    <property type="entry name" value="DNAJ_1"/>
    <property type="match status" value="1"/>
</dbReference>
<reference evidence="10 11" key="2">
    <citation type="journal article" date="2019" name="G3 (Bethesda)">
        <title>Hybrid Assembly of the Genome of the Entomopathogenic Nematode Steinernema carpocapsae Identifies the X-Chromosome.</title>
        <authorList>
            <person name="Serra L."/>
            <person name="Macchietto M."/>
            <person name="Macias-Munoz A."/>
            <person name="McGill C.J."/>
            <person name="Rodriguez I.M."/>
            <person name="Rodriguez B."/>
            <person name="Murad R."/>
            <person name="Mortazavi A."/>
        </authorList>
    </citation>
    <scope>NUCLEOTIDE SEQUENCE [LARGE SCALE GENOMIC DNA]</scope>
    <source>
        <strain evidence="10 11">ALL</strain>
    </source>
</reference>
<dbReference type="SUPFAM" id="SSF46565">
    <property type="entry name" value="Chaperone J-domain"/>
    <property type="match status" value="1"/>
</dbReference>
<keyword evidence="2 7" id="KW-0812">Transmembrane</keyword>
<dbReference type="SMART" id="SM00271">
    <property type="entry name" value="DnaJ"/>
    <property type="match status" value="1"/>
</dbReference>
<evidence type="ECO:0000256" key="3">
    <source>
        <dbReference type="ARBA" id="ARBA00022989"/>
    </source>
</evidence>
<feature type="transmembrane region" description="Helical" evidence="7">
    <location>
        <begin position="223"/>
        <end position="242"/>
    </location>
</feature>
<keyword evidence="11" id="KW-1185">Reference proteome</keyword>
<evidence type="ECO:0000313" key="10">
    <source>
        <dbReference type="EMBL" id="TMS38298.1"/>
    </source>
</evidence>